<feature type="region of interest" description="Disordered" evidence="9">
    <location>
        <begin position="426"/>
        <end position="462"/>
    </location>
</feature>
<feature type="region of interest" description="Disordered" evidence="9">
    <location>
        <begin position="756"/>
        <end position="802"/>
    </location>
</feature>
<dbReference type="FunFam" id="3.50.50.60:FF:000138">
    <property type="entry name" value="Flavin-containing monooxygenase"/>
    <property type="match status" value="1"/>
</dbReference>
<feature type="compositionally biased region" description="Low complexity" evidence="9">
    <location>
        <begin position="1206"/>
        <end position="1219"/>
    </location>
</feature>
<dbReference type="InterPro" id="IPR038609">
    <property type="entry name" value="HDA1_su2/3_sf"/>
</dbReference>
<feature type="region of interest" description="Disordered" evidence="9">
    <location>
        <begin position="1480"/>
        <end position="1538"/>
    </location>
</feature>
<feature type="compositionally biased region" description="Low complexity" evidence="9">
    <location>
        <begin position="512"/>
        <end position="539"/>
    </location>
</feature>
<evidence type="ECO:0000313" key="11">
    <source>
        <dbReference type="Proteomes" id="UP000177622"/>
    </source>
</evidence>
<dbReference type="Pfam" id="PF00743">
    <property type="entry name" value="FMO-like"/>
    <property type="match status" value="2"/>
</dbReference>
<evidence type="ECO:0000256" key="8">
    <source>
        <dbReference type="SAM" id="Coils"/>
    </source>
</evidence>
<evidence type="ECO:0000313" key="10">
    <source>
        <dbReference type="EMBL" id="OGE57571.1"/>
    </source>
</evidence>
<comment type="caution">
    <text evidence="10">The sequence shown here is derived from an EMBL/GenBank/DDBJ whole genome shotgun (WGS) entry which is preliminary data.</text>
</comment>
<dbReference type="PANTHER" id="PTHR23023">
    <property type="entry name" value="DIMETHYLANILINE MONOOXYGENASE"/>
    <property type="match status" value="1"/>
</dbReference>
<feature type="region of interest" description="Disordered" evidence="9">
    <location>
        <begin position="1204"/>
        <end position="1256"/>
    </location>
</feature>
<dbReference type="InterPro" id="IPR000960">
    <property type="entry name" value="Flavin_mOase"/>
</dbReference>
<feature type="compositionally biased region" description="Low complexity" evidence="9">
    <location>
        <begin position="1408"/>
        <end position="1417"/>
    </location>
</feature>
<dbReference type="Pfam" id="PF13450">
    <property type="entry name" value="NAD_binding_8"/>
    <property type="match status" value="1"/>
</dbReference>
<name>A0A1F5LXA0_PENAI</name>
<evidence type="ECO:0000256" key="1">
    <source>
        <dbReference type="ARBA" id="ARBA00001974"/>
    </source>
</evidence>
<feature type="region of interest" description="Disordered" evidence="9">
    <location>
        <begin position="589"/>
        <end position="626"/>
    </location>
</feature>
<evidence type="ECO:0000256" key="7">
    <source>
        <dbReference type="ARBA" id="ARBA00023033"/>
    </source>
</evidence>
<dbReference type="GO" id="GO:0050661">
    <property type="term" value="F:NADP binding"/>
    <property type="evidence" value="ECO:0007669"/>
    <property type="project" value="InterPro"/>
</dbReference>
<accession>A0A1F5LXA0</accession>
<proteinExistence type="inferred from homology"/>
<dbReference type="Proteomes" id="UP000177622">
    <property type="component" value="Unassembled WGS sequence"/>
</dbReference>
<keyword evidence="8" id="KW-0175">Coiled coil</keyword>
<dbReference type="GO" id="GO:0004499">
    <property type="term" value="F:N,N-dimethylaniline monooxygenase activity"/>
    <property type="evidence" value="ECO:0007669"/>
    <property type="project" value="InterPro"/>
</dbReference>
<gene>
    <name evidence="10" type="ORF">PENARI_c002G02953</name>
</gene>
<feature type="region of interest" description="Disordered" evidence="9">
    <location>
        <begin position="1361"/>
        <end position="1432"/>
    </location>
</feature>
<dbReference type="Gene3D" id="2.40.50.40">
    <property type="match status" value="1"/>
</dbReference>
<dbReference type="InterPro" id="IPR020946">
    <property type="entry name" value="Flavin_mOase-like"/>
</dbReference>
<feature type="coiled-coil region" evidence="8">
    <location>
        <begin position="1271"/>
        <end position="1298"/>
    </location>
</feature>
<keyword evidence="5" id="KW-0521">NADP</keyword>
<dbReference type="OrthoDB" id="3647690at2759"/>
<evidence type="ECO:0000256" key="4">
    <source>
        <dbReference type="ARBA" id="ARBA00022827"/>
    </source>
</evidence>
<dbReference type="Pfam" id="PF11496">
    <property type="entry name" value="HDA2-3"/>
    <property type="match status" value="1"/>
</dbReference>
<dbReference type="EMBL" id="LXJU01000002">
    <property type="protein sequence ID" value="OGE57571.1"/>
    <property type="molecule type" value="Genomic_DNA"/>
</dbReference>
<dbReference type="GO" id="GO:0070823">
    <property type="term" value="C:HDA1 complex"/>
    <property type="evidence" value="ECO:0007669"/>
    <property type="project" value="InterPro"/>
</dbReference>
<dbReference type="Gene3D" id="3.40.50.12360">
    <property type="match status" value="1"/>
</dbReference>
<keyword evidence="3" id="KW-0285">Flavoprotein</keyword>
<keyword evidence="4" id="KW-0274">FAD</keyword>
<keyword evidence="7" id="KW-0503">Monooxygenase</keyword>
<evidence type="ECO:0000256" key="2">
    <source>
        <dbReference type="ARBA" id="ARBA00009183"/>
    </source>
</evidence>
<comment type="cofactor">
    <cofactor evidence="1">
        <name>FAD</name>
        <dbReference type="ChEBI" id="CHEBI:57692"/>
    </cofactor>
</comment>
<feature type="region of interest" description="Disordered" evidence="9">
    <location>
        <begin position="512"/>
        <end position="553"/>
    </location>
</feature>
<sequence length="1538" mass="171525">MSLTNPIRRVAVIGAGPSGLASVKYLLAEKHFDQIEVFEQRSSVGGAWNYNPSSSKTGMSTTVPHLTPHEPLEKPIWIDGAEGKREATFVSPLYDLLETNIPKELMRYSDQEWPSETQLFPKHRTVKQYLEDYAKDIKSLIQFETQVLDVKLKDACLSTWDLTSKNLHTGAEITRTYDAVVVASGHFTVPYLPGTLGMEVWDASYPGTISHSKFYDSPETFRGKKVVVVGSSASGLDIGAQINEVSKGKVVVSQKSESYLAASSAGNQITCPEIVEFLPPTTHNRGIKFADGRIEEQIDAIVFCTGYFYSFPFLSSLNPPVVTHGWRTTNIYQQLFYTEHPTLAFPVLPQRVIPFPMAEAQAAVFSRVWSARLTLPPKNTMREWEDAEINKKGDGKAFHILHFPADADYLNFLHDWAKKANLRPGLSNDGQGKLGPRWAGPTITIDSSDSSDNSEAEDEWPIKSILRETDTHYLIDWEGPYEPTWEPKENASELAIEIWEKWKARNSRAGPIIISSDSSLDPEVHSSIPSSNPSRSHNPGQFQSEDAKPLSEECDLSSAASSALFVKQDDLPEILESIEARLIRASTPARASLDYSSDDSRPRHRSSSFETISEASPPPENLPPAECEEVAAGDTLQNTQVQGVPTSDLNSLIFDCCEFPQAVGREPLHSQFNNNSTLVSVIRNTPGTYKGFKASEVAETPTRSPSAKSNISIDTPNLYSTLISQPFPSRGPIEEAKIPKTRYFGTIPETIFRPSQQRKLSGKALDQPRHSFSSLFPARSSRQAMDEKETKPPLGDLPGSTPRERIRNAWAQLNVEPQSVGTQMASGIDTPSSVGDIEASMPVTVPETTAPLSVRAEANPFSHTAVHHAHSSLLPPSELAHGHLGQPSMQTIHPSALTATGREEIVPGSVLLGPSEFAVTLPMDSRVKDDYERVLADAATSIRRFFVGFQSDSQIPVSEREHLQQKMREVVMQLNNVSTHPDLNIANHLKDSDSDPEKEASWAEYSSAKFLFLGHLMDAVETHELHLIIAVQDEKKQAVIERYLLGKGFAYTRPREGMGRTLEVSLSRGPLSFGIHSSESVRELYKPPSAIFAFDASFNPKSPSMQHIRTTYARNGNLLPVIWFLVANTSEHIQRCLPDLPEPERLRWLVHYTARFHDEVGDLQDDALGVHEDAEEILTYLLDSVAGWPLATIEPLAFVSKEELESSTPSSGSSLPQTQKRSLDDEIEDHTSKRARVDTQDNSQWTESTKPPSQTLYHDLESLEKVLIQTKHAHATEKEQLQTELAQVRAQAKEMELAFGKLQHRFETRTEQVHTTRKERDALAAYKTTLEQNLEKREREVFTLKEEKKVLRQELEETRETIKAGGGSAAELETARGEIRRLTTENEDLSRKATYEAKRSEYTREQYQTASTAAAQSGNESRLLTSENEDLKRKADQNKLKLRELNIKDNTARHLARNKELELTLAARDELLRRKEEELREIRKNRPSTRSTSTQPRSPKISASSRPTSPGVGYNGNGHNGGLPGRGSALRFSSEMRF</sequence>
<dbReference type="InterPro" id="IPR021006">
    <property type="entry name" value="Hda2/3"/>
</dbReference>
<feature type="compositionally biased region" description="Basic and acidic residues" evidence="9">
    <location>
        <begin position="1221"/>
        <end position="1239"/>
    </location>
</feature>
<keyword evidence="11" id="KW-1185">Reference proteome</keyword>
<feature type="compositionally biased region" description="Polar residues" evidence="9">
    <location>
        <begin position="1240"/>
        <end position="1256"/>
    </location>
</feature>
<dbReference type="GeneID" id="34572070"/>
<organism evidence="10 11">
    <name type="scientific">Penicillium arizonense</name>
    <dbReference type="NCBI Taxonomy" id="1835702"/>
    <lineage>
        <taxon>Eukaryota</taxon>
        <taxon>Fungi</taxon>
        <taxon>Dikarya</taxon>
        <taxon>Ascomycota</taxon>
        <taxon>Pezizomycotina</taxon>
        <taxon>Eurotiomycetes</taxon>
        <taxon>Eurotiomycetidae</taxon>
        <taxon>Eurotiales</taxon>
        <taxon>Aspergillaceae</taxon>
        <taxon>Penicillium</taxon>
    </lineage>
</organism>
<dbReference type="InterPro" id="IPR050346">
    <property type="entry name" value="FMO-like"/>
</dbReference>
<feature type="compositionally biased region" description="Basic and acidic residues" evidence="9">
    <location>
        <begin position="1373"/>
        <end position="1404"/>
    </location>
</feature>
<feature type="compositionally biased region" description="Low complexity" evidence="9">
    <location>
        <begin position="1488"/>
        <end position="1499"/>
    </location>
</feature>
<evidence type="ECO:0000256" key="6">
    <source>
        <dbReference type="ARBA" id="ARBA00023002"/>
    </source>
</evidence>
<evidence type="ECO:0000256" key="3">
    <source>
        <dbReference type="ARBA" id="ARBA00022630"/>
    </source>
</evidence>
<evidence type="ECO:0000256" key="5">
    <source>
        <dbReference type="ARBA" id="ARBA00022857"/>
    </source>
</evidence>
<dbReference type="InterPro" id="IPR036188">
    <property type="entry name" value="FAD/NAD-bd_sf"/>
</dbReference>
<protein>
    <recommendedName>
        <fullName evidence="12">Chromo domain-containing protein</fullName>
    </recommendedName>
</protein>
<feature type="compositionally biased region" description="Gly residues" evidence="9">
    <location>
        <begin position="1513"/>
        <end position="1525"/>
    </location>
</feature>
<dbReference type="RefSeq" id="XP_022492994.1">
    <property type="nucleotide sequence ID" value="XM_022627336.1"/>
</dbReference>
<reference evidence="10 11" key="1">
    <citation type="journal article" date="2016" name="Sci. Rep.">
        <title>Penicillium arizonense, a new, genome sequenced fungal species, reveals a high chemical diversity in secreted metabolites.</title>
        <authorList>
            <person name="Grijseels S."/>
            <person name="Nielsen J.C."/>
            <person name="Randelovic M."/>
            <person name="Nielsen J."/>
            <person name="Nielsen K.F."/>
            <person name="Workman M."/>
            <person name="Frisvad J.C."/>
        </authorList>
    </citation>
    <scope>NUCLEOTIDE SEQUENCE [LARGE SCALE GENOMIC DNA]</scope>
    <source>
        <strain evidence="10 11">CBS 141311</strain>
    </source>
</reference>
<dbReference type="Gene3D" id="3.50.50.60">
    <property type="entry name" value="FAD/NAD(P)-binding domain"/>
    <property type="match status" value="2"/>
</dbReference>
<dbReference type="SUPFAM" id="SSF51905">
    <property type="entry name" value="FAD/NAD(P)-binding domain"/>
    <property type="match status" value="2"/>
</dbReference>
<evidence type="ECO:0000256" key="9">
    <source>
        <dbReference type="SAM" id="MobiDB-lite"/>
    </source>
</evidence>
<dbReference type="PRINTS" id="PR00370">
    <property type="entry name" value="FMOXYGENASE"/>
</dbReference>
<keyword evidence="6" id="KW-0560">Oxidoreductase</keyword>
<evidence type="ECO:0008006" key="12">
    <source>
        <dbReference type="Google" id="ProtNLM"/>
    </source>
</evidence>
<dbReference type="GO" id="GO:0050660">
    <property type="term" value="F:flavin adenine dinucleotide binding"/>
    <property type="evidence" value="ECO:0007669"/>
    <property type="project" value="InterPro"/>
</dbReference>
<comment type="similarity">
    <text evidence="2">Belongs to the FMO family.</text>
</comment>